<evidence type="ECO:0000259" key="7">
    <source>
        <dbReference type="PROSITE" id="PS50066"/>
    </source>
</evidence>
<dbReference type="EMBL" id="NKXS01006199">
    <property type="protein sequence ID" value="PIN01860.1"/>
    <property type="molecule type" value="Genomic_DNA"/>
</dbReference>
<reference evidence="9" key="1">
    <citation type="journal article" date="2018" name="Gigascience">
        <title>Genome assembly of the Pink Ipe (Handroanthus impetiginosus, Bignoniaceae), a highly valued, ecologically keystone Neotropical timber forest tree.</title>
        <authorList>
            <person name="Silva-Junior O.B."/>
            <person name="Grattapaglia D."/>
            <person name="Novaes E."/>
            <person name="Collevatti R.G."/>
        </authorList>
    </citation>
    <scope>NUCLEOTIDE SEQUENCE [LARGE SCALE GENOMIC DNA]</scope>
    <source>
        <strain evidence="9">cv. UFG-1</strain>
    </source>
</reference>
<evidence type="ECO:0000256" key="4">
    <source>
        <dbReference type="ARBA" id="ARBA00023163"/>
    </source>
</evidence>
<organism evidence="8 9">
    <name type="scientific">Handroanthus impetiginosus</name>
    <dbReference type="NCBI Taxonomy" id="429701"/>
    <lineage>
        <taxon>Eukaryota</taxon>
        <taxon>Viridiplantae</taxon>
        <taxon>Streptophyta</taxon>
        <taxon>Embryophyta</taxon>
        <taxon>Tracheophyta</taxon>
        <taxon>Spermatophyta</taxon>
        <taxon>Magnoliopsida</taxon>
        <taxon>eudicotyledons</taxon>
        <taxon>Gunneridae</taxon>
        <taxon>Pentapetalae</taxon>
        <taxon>asterids</taxon>
        <taxon>lamiids</taxon>
        <taxon>Lamiales</taxon>
        <taxon>Bignoniaceae</taxon>
        <taxon>Crescentiina</taxon>
        <taxon>Tabebuia alliance</taxon>
        <taxon>Handroanthus</taxon>
    </lineage>
</organism>
<keyword evidence="9" id="KW-1185">Reference proteome</keyword>
<feature type="coiled-coil region" evidence="6">
    <location>
        <begin position="87"/>
        <end position="114"/>
    </location>
</feature>
<evidence type="ECO:0000256" key="3">
    <source>
        <dbReference type="ARBA" id="ARBA00023125"/>
    </source>
</evidence>
<keyword evidence="4" id="KW-0804">Transcription</keyword>
<dbReference type="Pfam" id="PF00319">
    <property type="entry name" value="SRF-TF"/>
    <property type="match status" value="1"/>
</dbReference>
<accession>A0A2G9GA60</accession>
<evidence type="ECO:0000256" key="2">
    <source>
        <dbReference type="ARBA" id="ARBA00023015"/>
    </source>
</evidence>
<evidence type="ECO:0000256" key="6">
    <source>
        <dbReference type="SAM" id="Coils"/>
    </source>
</evidence>
<dbReference type="GO" id="GO:0045944">
    <property type="term" value="P:positive regulation of transcription by RNA polymerase II"/>
    <property type="evidence" value="ECO:0007669"/>
    <property type="project" value="InterPro"/>
</dbReference>
<sequence length="247" mass="27696">MTRKKVTLAYITNNSERKASYKKRKKGLIKKATELTTLCGVEACVIIYSEYDAEPEVWPSRPVAEAVLAWFNSLPEMERTRKMVNRESLTRQQIRKAQDQLRRIQKENKRKELEIFMFQCLAGKMGFEGFDLRDAAEMGWVVNQIVKNIDSRMAALRRNGEAAAAVEAEVVAPPQATVGMVDARAAVEVVVPPVGEENMESFPWNLVESPTGRGLGWDDGMVLPYPYIFEHANASTSAEPKFGHGAS</sequence>
<dbReference type="PROSITE" id="PS50066">
    <property type="entry name" value="MADS_BOX_2"/>
    <property type="match status" value="1"/>
</dbReference>
<dbReference type="PANTHER" id="PTHR11945">
    <property type="entry name" value="MADS BOX PROTEIN"/>
    <property type="match status" value="1"/>
</dbReference>
<name>A0A2G9GA60_9LAMI</name>
<dbReference type="FunFam" id="3.40.1810.10:FF:000024">
    <property type="entry name" value="Agamous-like MADS-box protein AGL80"/>
    <property type="match status" value="1"/>
</dbReference>
<dbReference type="InterPro" id="IPR033897">
    <property type="entry name" value="SRF-like_MADS-box"/>
</dbReference>
<dbReference type="CDD" id="cd00266">
    <property type="entry name" value="MADS_SRF_like"/>
    <property type="match status" value="1"/>
</dbReference>
<dbReference type="InterPro" id="IPR002100">
    <property type="entry name" value="TF_MADSbox"/>
</dbReference>
<dbReference type="GO" id="GO:0000981">
    <property type="term" value="F:DNA-binding transcription factor activity, RNA polymerase II-specific"/>
    <property type="evidence" value="ECO:0007669"/>
    <property type="project" value="InterPro"/>
</dbReference>
<gene>
    <name evidence="8" type="ORF">CDL12_25625</name>
</gene>
<dbReference type="OrthoDB" id="901967at2759"/>
<keyword evidence="2" id="KW-0805">Transcription regulation</keyword>
<evidence type="ECO:0000313" key="9">
    <source>
        <dbReference type="Proteomes" id="UP000231279"/>
    </source>
</evidence>
<keyword evidence="6" id="KW-0175">Coiled coil</keyword>
<dbReference type="AlphaFoldDB" id="A0A2G9GA60"/>
<proteinExistence type="predicted"/>
<evidence type="ECO:0000313" key="8">
    <source>
        <dbReference type="EMBL" id="PIN01860.1"/>
    </source>
</evidence>
<dbReference type="SUPFAM" id="SSF55455">
    <property type="entry name" value="SRF-like"/>
    <property type="match status" value="1"/>
</dbReference>
<comment type="subcellular location">
    <subcellularLocation>
        <location evidence="1">Nucleus</location>
    </subcellularLocation>
</comment>
<evidence type="ECO:0000256" key="5">
    <source>
        <dbReference type="ARBA" id="ARBA00023242"/>
    </source>
</evidence>
<comment type="caution">
    <text evidence="8">The sequence shown here is derived from an EMBL/GenBank/DDBJ whole genome shotgun (WGS) entry which is preliminary data.</text>
</comment>
<evidence type="ECO:0000256" key="1">
    <source>
        <dbReference type="ARBA" id="ARBA00004123"/>
    </source>
</evidence>
<dbReference type="PRINTS" id="PR00404">
    <property type="entry name" value="MADSDOMAIN"/>
</dbReference>
<dbReference type="Gene3D" id="3.40.1810.10">
    <property type="entry name" value="Transcription factor, MADS-box"/>
    <property type="match status" value="1"/>
</dbReference>
<dbReference type="SMART" id="SM00432">
    <property type="entry name" value="MADS"/>
    <property type="match status" value="1"/>
</dbReference>
<feature type="domain" description="MADS-box" evidence="7">
    <location>
        <begin position="1"/>
        <end position="50"/>
    </location>
</feature>
<dbReference type="InterPro" id="IPR036879">
    <property type="entry name" value="TF_MADSbox_sf"/>
</dbReference>
<dbReference type="GO" id="GO:0005634">
    <property type="term" value="C:nucleus"/>
    <property type="evidence" value="ECO:0007669"/>
    <property type="project" value="UniProtKB-SubCell"/>
</dbReference>
<dbReference type="PANTHER" id="PTHR11945:SF387">
    <property type="entry name" value="AGAMOUS-LIKE MADS-BOX PROTEIN AGL80"/>
    <property type="match status" value="1"/>
</dbReference>
<dbReference type="GO" id="GO:0046983">
    <property type="term" value="F:protein dimerization activity"/>
    <property type="evidence" value="ECO:0007669"/>
    <property type="project" value="InterPro"/>
</dbReference>
<keyword evidence="5" id="KW-0539">Nucleus</keyword>
<dbReference type="GO" id="GO:0000978">
    <property type="term" value="F:RNA polymerase II cis-regulatory region sequence-specific DNA binding"/>
    <property type="evidence" value="ECO:0007669"/>
    <property type="project" value="TreeGrafter"/>
</dbReference>
<keyword evidence="3" id="KW-0238">DNA-binding</keyword>
<protein>
    <recommendedName>
        <fullName evidence="7">MADS-box domain-containing protein</fullName>
    </recommendedName>
</protein>
<dbReference type="Proteomes" id="UP000231279">
    <property type="component" value="Unassembled WGS sequence"/>
</dbReference>